<comment type="caution">
    <text evidence="2">The sequence shown here is derived from an EMBL/GenBank/DDBJ whole genome shotgun (WGS) entry which is preliminary data.</text>
</comment>
<gene>
    <name evidence="2" type="ORF">GP486_006112</name>
</gene>
<evidence type="ECO:0000313" key="2">
    <source>
        <dbReference type="EMBL" id="KAH0555941.1"/>
    </source>
</evidence>
<reference evidence="2" key="1">
    <citation type="submission" date="2021-03" db="EMBL/GenBank/DDBJ databases">
        <title>Comparative genomics and phylogenomic investigation of the class Geoglossomycetes provide insights into ecological specialization and systematics.</title>
        <authorList>
            <person name="Melie T."/>
            <person name="Pirro S."/>
            <person name="Miller A.N."/>
            <person name="Quandt A."/>
        </authorList>
    </citation>
    <scope>NUCLEOTIDE SEQUENCE</scope>
    <source>
        <strain evidence="2">CAQ_001_2017</strain>
    </source>
</reference>
<feature type="chain" id="PRO_5040212530" evidence="1">
    <location>
        <begin position="18"/>
        <end position="199"/>
    </location>
</feature>
<evidence type="ECO:0000256" key="1">
    <source>
        <dbReference type="SAM" id="SignalP"/>
    </source>
</evidence>
<proteinExistence type="predicted"/>
<sequence length="199" mass="21243">MFIHALTLLGVSAIAAATVNQTTCNGKTYLYEELAGYGSVPSDFRDKFGDTLSMGSSLALDRSAWKKNSDGTYEGIVWGLPDRGWNTQGTQNSQSRVHKFHIKFTPKPDATVANPSPPNLIFDYLDTILFFGPDGLPTTGLDPTTSHTYPGFPVMPYATWPGDGDGGPGPGGEGIPIDSEGLVLGDDGSFWVSDECEST</sequence>
<dbReference type="AlphaFoldDB" id="A0A9P8L7Y4"/>
<name>A0A9P8L7Y4_9PEZI</name>
<dbReference type="PANTHER" id="PTHR37957:SF1">
    <property type="entry name" value="PHYTASE-LIKE DOMAIN-CONTAINING PROTEIN"/>
    <property type="match status" value="1"/>
</dbReference>
<evidence type="ECO:0000313" key="3">
    <source>
        <dbReference type="Proteomes" id="UP000750711"/>
    </source>
</evidence>
<accession>A0A9P8L7Y4</accession>
<protein>
    <submittedName>
        <fullName evidence="2">Uncharacterized protein</fullName>
    </submittedName>
</protein>
<keyword evidence="3" id="KW-1185">Reference proteome</keyword>
<keyword evidence="1" id="KW-0732">Signal</keyword>
<organism evidence="2 3">
    <name type="scientific">Trichoglossum hirsutum</name>
    <dbReference type="NCBI Taxonomy" id="265104"/>
    <lineage>
        <taxon>Eukaryota</taxon>
        <taxon>Fungi</taxon>
        <taxon>Dikarya</taxon>
        <taxon>Ascomycota</taxon>
        <taxon>Pezizomycotina</taxon>
        <taxon>Geoglossomycetes</taxon>
        <taxon>Geoglossales</taxon>
        <taxon>Geoglossaceae</taxon>
        <taxon>Trichoglossum</taxon>
    </lineage>
</organism>
<dbReference type="PANTHER" id="PTHR37957">
    <property type="entry name" value="BLR7070 PROTEIN"/>
    <property type="match status" value="1"/>
</dbReference>
<dbReference type="Proteomes" id="UP000750711">
    <property type="component" value="Unassembled WGS sequence"/>
</dbReference>
<feature type="signal peptide" evidence="1">
    <location>
        <begin position="1"/>
        <end position="17"/>
    </location>
</feature>
<dbReference type="EMBL" id="JAGHQM010001291">
    <property type="protein sequence ID" value="KAH0555941.1"/>
    <property type="molecule type" value="Genomic_DNA"/>
</dbReference>